<sequence>MEHKTPLSYHFKDKHIWFDMTMLVALFVVAAYVPLLKIVPLVACLELFSFFSFHLLAKRRRFQLQGFLGGFISSTAVFIQILNDKKFASTSERDLLLTLLFALCSMLLECLFIIFFLADQLSFIFYIPFVTQLMFFITVITYVQIPSNLLFLSNQSRQSTVDIELLIDHPISWKNVAKLSIFILALVYGMNFIGSELGLSRGISTLLVSFFEAHAILVSVMTEWSMNPQDIDLITLLLLILLGNSISKSYLVFKGSNFSHKWFFIAMMLVGFALSVGVTYLCSLWLE</sequence>
<evidence type="ECO:0000259" key="2">
    <source>
        <dbReference type="Pfam" id="PF13194"/>
    </source>
</evidence>
<proteinExistence type="predicted"/>
<dbReference type="InterPro" id="IPR025105">
    <property type="entry name" value="DUF4010"/>
</dbReference>
<feature type="transmembrane region" description="Helical" evidence="1">
    <location>
        <begin position="231"/>
        <end position="251"/>
    </location>
</feature>
<feature type="transmembrane region" description="Helical" evidence="1">
    <location>
        <begin position="64"/>
        <end position="83"/>
    </location>
</feature>
<evidence type="ECO:0000313" key="3">
    <source>
        <dbReference type="EMBL" id="MEO3683552.1"/>
    </source>
</evidence>
<comment type="caution">
    <text evidence="3">The sequence shown here is derived from an EMBL/GenBank/DDBJ whole genome shotgun (WGS) entry which is preliminary data.</text>
</comment>
<dbReference type="PANTHER" id="PTHR39084:SF1">
    <property type="entry name" value="DUF4010 DOMAIN-CONTAINING PROTEIN"/>
    <property type="match status" value="1"/>
</dbReference>
<protein>
    <submittedName>
        <fullName evidence="3">DUF4010 domain-containing protein</fullName>
    </submittedName>
</protein>
<keyword evidence="4" id="KW-1185">Reference proteome</keyword>
<keyword evidence="1" id="KW-1133">Transmembrane helix</keyword>
<evidence type="ECO:0000313" key="4">
    <source>
        <dbReference type="Proteomes" id="UP001477278"/>
    </source>
</evidence>
<name>A0ABV0FUD6_9GAMM</name>
<feature type="transmembrane region" description="Helical" evidence="1">
    <location>
        <begin position="263"/>
        <end position="286"/>
    </location>
</feature>
<dbReference type="RefSeq" id="WP_347690533.1">
    <property type="nucleotide sequence ID" value="NZ_JBDPZN010000006.1"/>
</dbReference>
<gene>
    <name evidence="3" type="ORF">ABHN84_14835</name>
</gene>
<feature type="transmembrane region" description="Helical" evidence="1">
    <location>
        <begin position="206"/>
        <end position="225"/>
    </location>
</feature>
<dbReference type="Proteomes" id="UP001477278">
    <property type="component" value="Unassembled WGS sequence"/>
</dbReference>
<feature type="transmembrane region" description="Helical" evidence="1">
    <location>
        <begin position="176"/>
        <end position="194"/>
    </location>
</feature>
<dbReference type="PANTHER" id="PTHR39084">
    <property type="entry name" value="MEMBRANE PROTEIN-RELATED"/>
    <property type="match status" value="1"/>
</dbReference>
<organism evidence="3 4">
    <name type="scientific">Shewanella vesiculosa</name>
    <dbReference type="NCBI Taxonomy" id="518738"/>
    <lineage>
        <taxon>Bacteria</taxon>
        <taxon>Pseudomonadati</taxon>
        <taxon>Pseudomonadota</taxon>
        <taxon>Gammaproteobacteria</taxon>
        <taxon>Alteromonadales</taxon>
        <taxon>Shewanellaceae</taxon>
        <taxon>Shewanella</taxon>
    </lineage>
</organism>
<evidence type="ECO:0000256" key="1">
    <source>
        <dbReference type="SAM" id="Phobius"/>
    </source>
</evidence>
<reference evidence="3 4" key="1">
    <citation type="submission" date="2024-05" db="EMBL/GenBank/DDBJ databases">
        <title>Genome sequencing of Marine Estuary Bacteria, Shewanella vesiculosa and S. baltica, and Pseudomonas syringae.</title>
        <authorList>
            <person name="Gurung A."/>
            <person name="Maclea K.S."/>
        </authorList>
    </citation>
    <scope>NUCLEOTIDE SEQUENCE [LARGE SCALE GENOMIC DNA]</scope>
    <source>
        <strain evidence="3 4">1A</strain>
    </source>
</reference>
<keyword evidence="1" id="KW-0812">Transmembrane</keyword>
<accession>A0ABV0FUD6</accession>
<dbReference type="Pfam" id="PF13194">
    <property type="entry name" value="DUF4010"/>
    <property type="match status" value="1"/>
</dbReference>
<feature type="transmembrane region" description="Helical" evidence="1">
    <location>
        <begin position="16"/>
        <end position="33"/>
    </location>
</feature>
<feature type="transmembrane region" description="Helical" evidence="1">
    <location>
        <begin position="123"/>
        <end position="145"/>
    </location>
</feature>
<feature type="domain" description="DUF4010" evidence="2">
    <location>
        <begin position="41"/>
        <end position="253"/>
    </location>
</feature>
<dbReference type="EMBL" id="JBDPZN010000006">
    <property type="protein sequence ID" value="MEO3683552.1"/>
    <property type="molecule type" value="Genomic_DNA"/>
</dbReference>
<keyword evidence="1" id="KW-0472">Membrane</keyword>
<feature type="transmembrane region" description="Helical" evidence="1">
    <location>
        <begin position="95"/>
        <end position="116"/>
    </location>
</feature>